<dbReference type="InterPro" id="IPR000944">
    <property type="entry name" value="Tscrpt_reg_Rrf2"/>
</dbReference>
<dbReference type="Pfam" id="PF02082">
    <property type="entry name" value="Rrf2"/>
    <property type="match status" value="1"/>
</dbReference>
<name>A0ABQ4R391_9HYPH</name>
<dbReference type="PROSITE" id="PS51197">
    <property type="entry name" value="HTH_RRF2_2"/>
    <property type="match status" value="1"/>
</dbReference>
<evidence type="ECO:0000313" key="2">
    <source>
        <dbReference type="Proteomes" id="UP001055167"/>
    </source>
</evidence>
<protein>
    <submittedName>
        <fullName evidence="1">HTH-type transcriptional regulator IscR</fullName>
    </submittedName>
</protein>
<dbReference type="Gene3D" id="1.10.10.10">
    <property type="entry name" value="Winged helix-like DNA-binding domain superfamily/Winged helix DNA-binding domain"/>
    <property type="match status" value="1"/>
</dbReference>
<dbReference type="NCBIfam" id="TIGR00738">
    <property type="entry name" value="rrf2_super"/>
    <property type="match status" value="1"/>
</dbReference>
<sequence>MGPLPSGARRPPAPAEPAPLPALAPPRLALALAVLLDIALHARPHPVSAKALAARHALPPRHLETVLQALVRDGLLKGLRGPHGGYELARERRRISAGDVARAVLSPEERARAPRGPFPDGTARRDLAGLVVDPLVSAAADAFLAALDAVTVEDLCGRAEAARVAGLPAPAADFTI</sequence>
<dbReference type="EMBL" id="BPQH01000015">
    <property type="protein sequence ID" value="GJD51902.1"/>
    <property type="molecule type" value="Genomic_DNA"/>
</dbReference>
<accession>A0ABQ4R391</accession>
<comment type="caution">
    <text evidence="1">The sequence shown here is derived from an EMBL/GenBank/DDBJ whole genome shotgun (WGS) entry which is preliminary data.</text>
</comment>
<reference evidence="1" key="2">
    <citation type="submission" date="2021-08" db="EMBL/GenBank/DDBJ databases">
        <authorList>
            <person name="Tani A."/>
            <person name="Ola A."/>
            <person name="Ogura Y."/>
            <person name="Katsura K."/>
            <person name="Hayashi T."/>
        </authorList>
    </citation>
    <scope>NUCLEOTIDE SEQUENCE</scope>
    <source>
        <strain evidence="1">KCTC 52305</strain>
    </source>
</reference>
<dbReference type="Proteomes" id="UP001055167">
    <property type="component" value="Unassembled WGS sequence"/>
</dbReference>
<keyword evidence="2" id="KW-1185">Reference proteome</keyword>
<dbReference type="SUPFAM" id="SSF46785">
    <property type="entry name" value="Winged helix' DNA-binding domain"/>
    <property type="match status" value="1"/>
</dbReference>
<organism evidence="1 2">
    <name type="scientific">Methylobacterium crusticola</name>
    <dbReference type="NCBI Taxonomy" id="1697972"/>
    <lineage>
        <taxon>Bacteria</taxon>
        <taxon>Pseudomonadati</taxon>
        <taxon>Pseudomonadota</taxon>
        <taxon>Alphaproteobacteria</taxon>
        <taxon>Hyphomicrobiales</taxon>
        <taxon>Methylobacteriaceae</taxon>
        <taxon>Methylobacterium</taxon>
    </lineage>
</organism>
<reference evidence="1" key="1">
    <citation type="journal article" date="2021" name="Front. Microbiol.">
        <title>Comprehensive Comparative Genomics and Phenotyping of Methylobacterium Species.</title>
        <authorList>
            <person name="Alessa O."/>
            <person name="Ogura Y."/>
            <person name="Fujitani Y."/>
            <person name="Takami H."/>
            <person name="Hayashi T."/>
            <person name="Sahin N."/>
            <person name="Tani A."/>
        </authorList>
    </citation>
    <scope>NUCLEOTIDE SEQUENCE</scope>
    <source>
        <strain evidence="1">KCTC 52305</strain>
    </source>
</reference>
<dbReference type="InterPro" id="IPR036390">
    <property type="entry name" value="WH_DNA-bd_sf"/>
</dbReference>
<dbReference type="PANTHER" id="PTHR33221:SF15">
    <property type="entry name" value="HTH-TYPE TRANSCRIPTIONAL REGULATOR YWGB-RELATED"/>
    <property type="match status" value="1"/>
</dbReference>
<gene>
    <name evidence="1" type="primary">iscR</name>
    <name evidence="1" type="ORF">OPKNFCMD_4661</name>
</gene>
<dbReference type="PANTHER" id="PTHR33221">
    <property type="entry name" value="WINGED HELIX-TURN-HELIX TRANSCRIPTIONAL REGULATOR, RRF2 FAMILY"/>
    <property type="match status" value="1"/>
</dbReference>
<proteinExistence type="predicted"/>
<dbReference type="InterPro" id="IPR036388">
    <property type="entry name" value="WH-like_DNA-bd_sf"/>
</dbReference>
<evidence type="ECO:0000313" key="1">
    <source>
        <dbReference type="EMBL" id="GJD51902.1"/>
    </source>
</evidence>